<evidence type="ECO:0000313" key="1">
    <source>
        <dbReference type="Proteomes" id="UP000887580"/>
    </source>
</evidence>
<dbReference type="WBParaSite" id="PS1159_v2.g2358.t1">
    <property type="protein sequence ID" value="PS1159_v2.g2358.t1"/>
    <property type="gene ID" value="PS1159_v2.g2358"/>
</dbReference>
<sequence length="86" mass="9718">MIGTHFLTSFFIAFLAFAVIVDANFVLSCRIISSICQEDEGCLAEMNVKFPNCYTEHVKRSTPDAKRAKAYKLLNLLYKVERIPVG</sequence>
<accession>A0AC35G3U2</accession>
<name>A0AC35G3U2_9BILA</name>
<proteinExistence type="predicted"/>
<evidence type="ECO:0000313" key="2">
    <source>
        <dbReference type="WBParaSite" id="PS1159_v2.g2358.t1"/>
    </source>
</evidence>
<dbReference type="Proteomes" id="UP000887580">
    <property type="component" value="Unplaced"/>
</dbReference>
<reference evidence="2" key="1">
    <citation type="submission" date="2022-11" db="UniProtKB">
        <authorList>
            <consortium name="WormBaseParasite"/>
        </authorList>
    </citation>
    <scope>IDENTIFICATION</scope>
</reference>
<organism evidence="1 2">
    <name type="scientific">Panagrolaimus sp. PS1159</name>
    <dbReference type="NCBI Taxonomy" id="55785"/>
    <lineage>
        <taxon>Eukaryota</taxon>
        <taxon>Metazoa</taxon>
        <taxon>Ecdysozoa</taxon>
        <taxon>Nematoda</taxon>
        <taxon>Chromadorea</taxon>
        <taxon>Rhabditida</taxon>
        <taxon>Tylenchina</taxon>
        <taxon>Panagrolaimomorpha</taxon>
        <taxon>Panagrolaimoidea</taxon>
        <taxon>Panagrolaimidae</taxon>
        <taxon>Panagrolaimus</taxon>
    </lineage>
</organism>
<protein>
    <submittedName>
        <fullName evidence="2">Uncharacterized protein</fullName>
    </submittedName>
</protein>